<organism evidence="1 2">
    <name type="scientific">Aromia moschata</name>
    <dbReference type="NCBI Taxonomy" id="1265417"/>
    <lineage>
        <taxon>Eukaryota</taxon>
        <taxon>Metazoa</taxon>
        <taxon>Ecdysozoa</taxon>
        <taxon>Arthropoda</taxon>
        <taxon>Hexapoda</taxon>
        <taxon>Insecta</taxon>
        <taxon>Pterygota</taxon>
        <taxon>Neoptera</taxon>
        <taxon>Endopterygota</taxon>
        <taxon>Coleoptera</taxon>
        <taxon>Polyphaga</taxon>
        <taxon>Cucujiformia</taxon>
        <taxon>Chrysomeloidea</taxon>
        <taxon>Cerambycidae</taxon>
        <taxon>Cerambycinae</taxon>
        <taxon>Callichromatini</taxon>
        <taxon>Aromia</taxon>
    </lineage>
</organism>
<dbReference type="AlphaFoldDB" id="A0AAV8XKW5"/>
<reference evidence="1" key="1">
    <citation type="journal article" date="2023" name="Insect Mol. Biol.">
        <title>Genome sequencing provides insights into the evolution of gene families encoding plant cell wall-degrading enzymes in longhorned beetles.</title>
        <authorList>
            <person name="Shin N.R."/>
            <person name="Okamura Y."/>
            <person name="Kirsch R."/>
            <person name="Pauchet Y."/>
        </authorList>
    </citation>
    <scope>NUCLEOTIDE SEQUENCE</scope>
    <source>
        <strain evidence="1">AMC_N1</strain>
    </source>
</reference>
<dbReference type="PANTHER" id="PTHR37984">
    <property type="entry name" value="PROTEIN CBG26694"/>
    <property type="match status" value="1"/>
</dbReference>
<evidence type="ECO:0000313" key="1">
    <source>
        <dbReference type="EMBL" id="KAJ8939156.1"/>
    </source>
</evidence>
<accession>A0AAV8XKW5</accession>
<dbReference type="PANTHER" id="PTHR37984:SF5">
    <property type="entry name" value="PROTEIN NYNRIN-LIKE"/>
    <property type="match status" value="1"/>
</dbReference>
<sequence length="171" mass="19620">MDSGAVYRERLADFITRLGALKEEHCTAPVHRQQCNPVERRVQEVKKALRAKAFDNPRRWDQHLPEVLFALRTRENAATGTSPSRLLLGRQLARPGGWAVPYQCQPAPEERDERAPVHFQPGDRVMVRERRQAAGNFKRTWVGPYPVVHVEGEGVYVVNRDGTQYPFHVDE</sequence>
<dbReference type="SUPFAM" id="SSF53098">
    <property type="entry name" value="Ribonuclease H-like"/>
    <property type="match status" value="1"/>
</dbReference>
<proteinExistence type="predicted"/>
<dbReference type="InterPro" id="IPR012337">
    <property type="entry name" value="RNaseH-like_sf"/>
</dbReference>
<dbReference type="GO" id="GO:0003676">
    <property type="term" value="F:nucleic acid binding"/>
    <property type="evidence" value="ECO:0007669"/>
    <property type="project" value="InterPro"/>
</dbReference>
<name>A0AAV8XKW5_9CUCU</name>
<comment type="caution">
    <text evidence="1">The sequence shown here is derived from an EMBL/GenBank/DDBJ whole genome shotgun (WGS) entry which is preliminary data.</text>
</comment>
<dbReference type="Gene3D" id="3.30.420.10">
    <property type="entry name" value="Ribonuclease H-like superfamily/Ribonuclease H"/>
    <property type="match status" value="1"/>
</dbReference>
<dbReference type="EMBL" id="JAPWTK010000505">
    <property type="protein sequence ID" value="KAJ8939156.1"/>
    <property type="molecule type" value="Genomic_DNA"/>
</dbReference>
<keyword evidence="2" id="KW-1185">Reference proteome</keyword>
<protein>
    <submittedName>
        <fullName evidence="1">Uncharacterized protein</fullName>
    </submittedName>
</protein>
<dbReference type="InterPro" id="IPR050951">
    <property type="entry name" value="Retrovirus_Pol_polyprotein"/>
</dbReference>
<evidence type="ECO:0000313" key="2">
    <source>
        <dbReference type="Proteomes" id="UP001162162"/>
    </source>
</evidence>
<gene>
    <name evidence="1" type="ORF">NQ318_022822</name>
</gene>
<dbReference type="InterPro" id="IPR036397">
    <property type="entry name" value="RNaseH_sf"/>
</dbReference>
<dbReference type="Proteomes" id="UP001162162">
    <property type="component" value="Unassembled WGS sequence"/>
</dbReference>